<keyword evidence="4" id="KW-0238">DNA-binding</keyword>
<evidence type="ECO:0000313" key="9">
    <source>
        <dbReference type="EMBL" id="KAK7014911.1"/>
    </source>
</evidence>
<evidence type="ECO:0000256" key="2">
    <source>
        <dbReference type="ARBA" id="ARBA00022723"/>
    </source>
</evidence>
<evidence type="ECO:0000256" key="3">
    <source>
        <dbReference type="ARBA" id="ARBA00022833"/>
    </source>
</evidence>
<keyword evidence="2" id="KW-0479">Metal-binding</keyword>
<feature type="domain" description="Aprataxin C2HE/C2H2/C2HC zinc finger" evidence="8">
    <location>
        <begin position="160"/>
        <end position="223"/>
    </location>
</feature>
<dbReference type="GO" id="GO:0005634">
    <property type="term" value="C:nucleus"/>
    <property type="evidence" value="ECO:0007669"/>
    <property type="project" value="UniProtKB-SubCell"/>
</dbReference>
<dbReference type="Pfam" id="PF16278">
    <property type="entry name" value="zf-C2HE"/>
    <property type="match status" value="1"/>
</dbReference>
<dbReference type="PANTHER" id="PTHR12486:SF4">
    <property type="entry name" value="APRATAXIN"/>
    <property type="match status" value="1"/>
</dbReference>
<dbReference type="PANTHER" id="PTHR12486">
    <property type="entry name" value="APRATAXIN-RELATED"/>
    <property type="match status" value="1"/>
</dbReference>
<dbReference type="GO" id="GO:0046872">
    <property type="term" value="F:metal ion binding"/>
    <property type="evidence" value="ECO:0007669"/>
    <property type="project" value="UniProtKB-KW"/>
</dbReference>
<dbReference type="GO" id="GO:1990165">
    <property type="term" value="F:single-strand break-containing DNA binding"/>
    <property type="evidence" value="ECO:0007669"/>
    <property type="project" value="TreeGrafter"/>
</dbReference>
<dbReference type="GO" id="GO:0000012">
    <property type="term" value="P:single strand break repair"/>
    <property type="evidence" value="ECO:0007669"/>
    <property type="project" value="TreeGrafter"/>
</dbReference>
<dbReference type="InterPro" id="IPR032566">
    <property type="entry name" value="Znf-C2HE"/>
</dbReference>
<feature type="domain" description="HIT" evidence="7">
    <location>
        <begin position="19"/>
        <end position="140"/>
    </location>
</feature>
<evidence type="ECO:0000313" key="10">
    <source>
        <dbReference type="Proteomes" id="UP001362999"/>
    </source>
</evidence>
<feature type="region of interest" description="Disordered" evidence="6">
    <location>
        <begin position="226"/>
        <end position="247"/>
    </location>
</feature>
<dbReference type="GO" id="GO:0030983">
    <property type="term" value="F:mismatched DNA binding"/>
    <property type="evidence" value="ECO:0007669"/>
    <property type="project" value="TreeGrafter"/>
</dbReference>
<dbReference type="Proteomes" id="UP001362999">
    <property type="component" value="Unassembled WGS sequence"/>
</dbReference>
<proteinExistence type="predicted"/>
<gene>
    <name evidence="9" type="ORF">R3P38DRAFT_2998345</name>
</gene>
<comment type="caution">
    <text evidence="9">The sequence shown here is derived from an EMBL/GenBank/DDBJ whole genome shotgun (WGS) entry which is preliminary data.</text>
</comment>
<keyword evidence="5" id="KW-0539">Nucleus</keyword>
<dbReference type="GO" id="GO:0003725">
    <property type="term" value="F:double-stranded RNA binding"/>
    <property type="evidence" value="ECO:0007669"/>
    <property type="project" value="TreeGrafter"/>
</dbReference>
<dbReference type="Gene3D" id="3.30.428.10">
    <property type="entry name" value="HIT-like"/>
    <property type="match status" value="1"/>
</dbReference>
<evidence type="ECO:0000256" key="5">
    <source>
        <dbReference type="ARBA" id="ARBA00023242"/>
    </source>
</evidence>
<reference evidence="9 10" key="1">
    <citation type="journal article" date="2024" name="J Genomics">
        <title>Draft genome sequencing and assembly of Favolaschia claudopus CIRM-BRFM 2984 isolated from oak limbs.</title>
        <authorList>
            <person name="Navarro D."/>
            <person name="Drula E."/>
            <person name="Chaduli D."/>
            <person name="Cazenave R."/>
            <person name="Ahrendt S."/>
            <person name="Wang J."/>
            <person name="Lipzen A."/>
            <person name="Daum C."/>
            <person name="Barry K."/>
            <person name="Grigoriev I.V."/>
            <person name="Favel A."/>
            <person name="Rosso M.N."/>
            <person name="Martin F."/>
        </authorList>
    </citation>
    <scope>NUCLEOTIDE SEQUENCE [LARGE SCALE GENOMIC DNA]</scope>
    <source>
        <strain evidence="9 10">CIRM-BRFM 2984</strain>
    </source>
</reference>
<keyword evidence="10" id="KW-1185">Reference proteome</keyword>
<evidence type="ECO:0000256" key="6">
    <source>
        <dbReference type="SAM" id="MobiDB-lite"/>
    </source>
</evidence>
<name>A0AAW0APC8_9AGAR</name>
<evidence type="ECO:0000259" key="7">
    <source>
        <dbReference type="Pfam" id="PF01230"/>
    </source>
</evidence>
<evidence type="ECO:0000256" key="1">
    <source>
        <dbReference type="ARBA" id="ARBA00004123"/>
    </source>
</evidence>
<dbReference type="InterPro" id="IPR036265">
    <property type="entry name" value="HIT-like_sf"/>
</dbReference>
<organism evidence="9 10">
    <name type="scientific">Favolaschia claudopus</name>
    <dbReference type="NCBI Taxonomy" id="2862362"/>
    <lineage>
        <taxon>Eukaryota</taxon>
        <taxon>Fungi</taxon>
        <taxon>Dikarya</taxon>
        <taxon>Basidiomycota</taxon>
        <taxon>Agaricomycotina</taxon>
        <taxon>Agaricomycetes</taxon>
        <taxon>Agaricomycetidae</taxon>
        <taxon>Agaricales</taxon>
        <taxon>Marasmiineae</taxon>
        <taxon>Mycenaceae</taxon>
        <taxon>Favolaschia</taxon>
    </lineage>
</organism>
<accession>A0AAW0APC8</accession>
<dbReference type="Pfam" id="PF01230">
    <property type="entry name" value="HIT"/>
    <property type="match status" value="1"/>
</dbReference>
<dbReference type="AlphaFoldDB" id="A0AAW0APC8"/>
<evidence type="ECO:0000256" key="4">
    <source>
        <dbReference type="ARBA" id="ARBA00023125"/>
    </source>
</evidence>
<dbReference type="GO" id="GO:0003697">
    <property type="term" value="F:single-stranded DNA binding"/>
    <property type="evidence" value="ECO:0007669"/>
    <property type="project" value="TreeGrafter"/>
</dbReference>
<dbReference type="InterPro" id="IPR011146">
    <property type="entry name" value="HIT-like"/>
</dbReference>
<dbReference type="EMBL" id="JAWWNJ010000055">
    <property type="protein sequence ID" value="KAK7014911.1"/>
    <property type="molecule type" value="Genomic_DNA"/>
</dbReference>
<evidence type="ECO:0000259" key="8">
    <source>
        <dbReference type="Pfam" id="PF16278"/>
    </source>
</evidence>
<dbReference type="GO" id="GO:0033699">
    <property type="term" value="F:DNA 5'-adenosine monophosphate hydrolase activity"/>
    <property type="evidence" value="ECO:0007669"/>
    <property type="project" value="TreeGrafter"/>
</dbReference>
<dbReference type="SUPFAM" id="SSF54197">
    <property type="entry name" value="HIT-like"/>
    <property type="match status" value="1"/>
</dbReference>
<sequence>MALTVLRTYATTNPAKIPPSILFSHSQTSLTIYDAFPKAIFHFLILPRVQEPYTVSELSDLRTLLGDKARAKQVITALHEEAKCLHKEIEEEMMNRYGFKWGIWTGFHGAPSMTYLEFSHIVVDIGLIDIRHLHLHVLSDDLLSDRMKNKKHYNSFHPKLGFFLDIDEVLSWFDAEDSYYKSMAKLDPKHYEPMLKGDLACWRCNTGMKNIPALKSHLEEEWHAQAKREKDKIERRRKLEERSGNKE</sequence>
<comment type="subcellular location">
    <subcellularLocation>
        <location evidence="1">Nucleus</location>
    </subcellularLocation>
</comment>
<keyword evidence="3" id="KW-0862">Zinc</keyword>
<protein>
    <submittedName>
        <fullName evidence="9">HIT-like protein</fullName>
    </submittedName>
</protein>